<proteinExistence type="predicted"/>
<sequence length="65" mass="6760">MNSSNILSNLQPTDLDAGQVFSGKPSGTTVRGYAAASAYTPERPGEEVRRRGHCAHRSPGTSSGA</sequence>
<dbReference type="AlphaFoldDB" id="A0A212K8Z3"/>
<reference evidence="2" key="1">
    <citation type="submission" date="2016-04" db="EMBL/GenBank/DDBJ databases">
        <authorList>
            <person name="Evans L.H."/>
            <person name="Alamgir A."/>
            <person name="Owens N."/>
            <person name="Weber N.D."/>
            <person name="Virtaneva K."/>
            <person name="Barbian K."/>
            <person name="Babar A."/>
            <person name="Rosenke K."/>
        </authorList>
    </citation>
    <scope>NUCLEOTIDE SEQUENCE</scope>
    <source>
        <strain evidence="2">86</strain>
    </source>
</reference>
<accession>A0A212K8Z3</accession>
<feature type="region of interest" description="Disordered" evidence="1">
    <location>
        <begin position="35"/>
        <end position="65"/>
    </location>
</feature>
<protein>
    <submittedName>
        <fullName evidence="2">Uncharacterized protein</fullName>
    </submittedName>
</protein>
<evidence type="ECO:0000256" key="1">
    <source>
        <dbReference type="SAM" id="MobiDB-lite"/>
    </source>
</evidence>
<dbReference type="EMBL" id="FLUQ01000004">
    <property type="protein sequence ID" value="SBW08184.1"/>
    <property type="molecule type" value="Genomic_DNA"/>
</dbReference>
<evidence type="ECO:0000313" key="2">
    <source>
        <dbReference type="EMBL" id="SBW08184.1"/>
    </source>
</evidence>
<organism evidence="2">
    <name type="scientific">uncultured delta proteobacterium</name>
    <dbReference type="NCBI Taxonomy" id="34034"/>
    <lineage>
        <taxon>Bacteria</taxon>
        <taxon>Deltaproteobacteria</taxon>
        <taxon>environmental samples</taxon>
    </lineage>
</organism>
<name>A0A212K8Z3_9DELT</name>
<gene>
    <name evidence="2" type="ORF">KL86DPRO_40038</name>
</gene>